<dbReference type="Gene3D" id="3.10.580.10">
    <property type="entry name" value="CBS-domain"/>
    <property type="match status" value="1"/>
</dbReference>
<dbReference type="AlphaFoldDB" id="A0A1L7HZF0"/>
<dbReference type="OrthoDB" id="9810963at2"/>
<dbReference type="KEGG" id="gfl:GRFL_0004"/>
<dbReference type="InterPro" id="IPR014710">
    <property type="entry name" value="RmlC-like_jellyroll"/>
</dbReference>
<dbReference type="SUPFAM" id="SSF51206">
    <property type="entry name" value="cAMP-binding domain-like"/>
    <property type="match status" value="1"/>
</dbReference>
<dbReference type="Pfam" id="PF00027">
    <property type="entry name" value="cNMP_binding"/>
    <property type="match status" value="1"/>
</dbReference>
<sequence>MAYNTIASRIADFLNAFPPFSLLEKDQLEKVSREISVQYFEKGKLIFQKGEAVHDCFYIVNKGAVDLQKYNEQQIPETIDKCDEGDVFGLRPLFAKENYQINAITSEESVIYAIPLKIFKPLAISNSRVGNFLMESFASNTRNPYATEHRGKLFTEEDDEISFKKEDLYEFQPVPIIKKMLTVKPETSIRKAAKKMAKRKVGSVIVVSEEKAPLGIVTDVDFRQSVVTGKVSIDENVSSIMHSPVICYSKDITLAQAQLTMMKHNINHICITKDGTPNTKVKGIVSEHDIMVSQGNNPAVLMKAIKRANSTKRLKKIRNRIMFLLEGYLRSNIPLTHISKIVFELNDATIKRVIDRCLEKMEGPPPVNFAWMSLGSQGRKEQLLTTDQDNALVFEDVAEEDLEEIRAYFLKLATKVTKRLNIIGYEFCPAEMMARNPKYCLTKSEWKSQFSEWVSTSGNDEILLCQIFFDFDISYGDVSLTNSISEHVFDILKGNRNFLNRLAAQALRNPSPLGFFRQFLVEQDGENKDFFDIKKRGIMPLTDAGRLLILEHRVKNISNTAERFEKLAQLEPNNKEIYLACAYSSKALIKFRTKQGLLHKDSGRYIDLQTLSKEDKIKLKRCFKTIKEIQELIKLRFETTYYL</sequence>
<dbReference type="InterPro" id="IPR018490">
    <property type="entry name" value="cNMP-bd_dom_sf"/>
</dbReference>
<dbReference type="Proteomes" id="UP000186230">
    <property type="component" value="Chromosome"/>
</dbReference>
<evidence type="ECO:0000313" key="2">
    <source>
        <dbReference type="EMBL" id="APU66728.1"/>
    </source>
</evidence>
<dbReference type="InterPro" id="IPR000644">
    <property type="entry name" value="CBS_dom"/>
</dbReference>
<keyword evidence="3" id="KW-1185">Reference proteome</keyword>
<dbReference type="Gene3D" id="2.60.120.10">
    <property type="entry name" value="Jelly Rolls"/>
    <property type="match status" value="1"/>
</dbReference>
<accession>A0A1L7HZF0</accession>
<dbReference type="PANTHER" id="PTHR43080:SF2">
    <property type="entry name" value="CBS DOMAIN-CONTAINING PROTEIN"/>
    <property type="match status" value="1"/>
</dbReference>
<evidence type="ECO:0000313" key="3">
    <source>
        <dbReference type="Proteomes" id="UP000186230"/>
    </source>
</evidence>
<dbReference type="Pfam" id="PF00571">
    <property type="entry name" value="CBS"/>
    <property type="match status" value="2"/>
</dbReference>
<organism evidence="2 3">
    <name type="scientific">Christiangramia flava JLT2011</name>
    <dbReference type="NCBI Taxonomy" id="1229726"/>
    <lineage>
        <taxon>Bacteria</taxon>
        <taxon>Pseudomonadati</taxon>
        <taxon>Bacteroidota</taxon>
        <taxon>Flavobacteriia</taxon>
        <taxon>Flavobacteriales</taxon>
        <taxon>Flavobacteriaceae</taxon>
        <taxon>Christiangramia</taxon>
    </lineage>
</organism>
<gene>
    <name evidence="2" type="ORF">GRFL_0004</name>
</gene>
<keyword evidence="1" id="KW-0129">CBS domain</keyword>
<dbReference type="EMBL" id="CP016359">
    <property type="protein sequence ID" value="APU66728.1"/>
    <property type="molecule type" value="Genomic_DNA"/>
</dbReference>
<dbReference type="InterPro" id="IPR005105">
    <property type="entry name" value="GlnD_Uridyltrans_N"/>
</dbReference>
<dbReference type="PANTHER" id="PTHR43080">
    <property type="entry name" value="CBS DOMAIN-CONTAINING PROTEIN CBSX3, MITOCHONDRIAL"/>
    <property type="match status" value="1"/>
</dbReference>
<dbReference type="Pfam" id="PF10335">
    <property type="entry name" value="DUF294_C"/>
    <property type="match status" value="1"/>
</dbReference>
<dbReference type="InterPro" id="IPR018821">
    <property type="entry name" value="DUF294_put_nucleoTrafse_sb-bd"/>
</dbReference>
<dbReference type="InterPro" id="IPR046342">
    <property type="entry name" value="CBS_dom_sf"/>
</dbReference>
<dbReference type="SMART" id="SM00100">
    <property type="entry name" value="cNMP"/>
    <property type="match status" value="1"/>
</dbReference>
<reference evidence="2 3" key="1">
    <citation type="submission" date="2016-07" db="EMBL/GenBank/DDBJ databases">
        <title>Multi-omics approach to identify versatile polysaccharide utilization systems of a marine flavobacterium Gramella flava.</title>
        <authorList>
            <person name="Tang K."/>
        </authorList>
    </citation>
    <scope>NUCLEOTIDE SEQUENCE [LARGE SCALE GENOMIC DNA]</scope>
    <source>
        <strain evidence="2 3">JLT2011</strain>
    </source>
</reference>
<dbReference type="InterPro" id="IPR000595">
    <property type="entry name" value="cNMP-bd_dom"/>
</dbReference>
<name>A0A1L7HZF0_9FLAO</name>
<dbReference type="CDD" id="cd00038">
    <property type="entry name" value="CAP_ED"/>
    <property type="match status" value="1"/>
</dbReference>
<dbReference type="GO" id="GO:0008773">
    <property type="term" value="F:[protein-PII] uridylyltransferase activity"/>
    <property type="evidence" value="ECO:0007669"/>
    <property type="project" value="InterPro"/>
</dbReference>
<dbReference type="STRING" id="1229726.GRFL_0004"/>
<dbReference type="Pfam" id="PF03445">
    <property type="entry name" value="DUF294"/>
    <property type="match status" value="1"/>
</dbReference>
<protein>
    <submittedName>
        <fullName evidence="2">Putative signal-transduction protein containing cAMP-binding and CBS domains</fullName>
    </submittedName>
</protein>
<dbReference type="PROSITE" id="PS50042">
    <property type="entry name" value="CNMP_BINDING_3"/>
    <property type="match status" value="1"/>
</dbReference>
<dbReference type="SMART" id="SM00116">
    <property type="entry name" value="CBS"/>
    <property type="match status" value="2"/>
</dbReference>
<dbReference type="InterPro" id="IPR051257">
    <property type="entry name" value="Diverse_CBS-Domain"/>
</dbReference>
<dbReference type="SUPFAM" id="SSF54631">
    <property type="entry name" value="CBS-domain pair"/>
    <property type="match status" value="1"/>
</dbReference>
<dbReference type="RefSeq" id="WP_083642382.1">
    <property type="nucleotide sequence ID" value="NZ_AMRU01000010.1"/>
</dbReference>
<dbReference type="PROSITE" id="PS51371">
    <property type="entry name" value="CBS"/>
    <property type="match status" value="2"/>
</dbReference>
<proteinExistence type="predicted"/>
<evidence type="ECO:0000256" key="1">
    <source>
        <dbReference type="ARBA" id="ARBA00023122"/>
    </source>
</evidence>
<dbReference type="CDD" id="cd05401">
    <property type="entry name" value="NT_GlnE_GlnD_like"/>
    <property type="match status" value="1"/>
</dbReference>